<dbReference type="SUPFAM" id="SSF52172">
    <property type="entry name" value="CheY-like"/>
    <property type="match status" value="1"/>
</dbReference>
<dbReference type="CDD" id="cd17574">
    <property type="entry name" value="REC_OmpR"/>
    <property type="match status" value="1"/>
</dbReference>
<dbReference type="FunFam" id="3.30.70.270:FF:000001">
    <property type="entry name" value="Diguanylate cyclase domain protein"/>
    <property type="match status" value="1"/>
</dbReference>
<dbReference type="CDD" id="cd01949">
    <property type="entry name" value="GGDEF"/>
    <property type="match status" value="1"/>
</dbReference>
<dbReference type="AlphaFoldDB" id="A0A1F5VKP9"/>
<dbReference type="PANTHER" id="PTHR45138">
    <property type="entry name" value="REGULATORY COMPONENTS OF SENSORY TRANSDUCTION SYSTEM"/>
    <property type="match status" value="1"/>
</dbReference>
<dbReference type="InterPro" id="IPR011006">
    <property type="entry name" value="CheY-like_superfamily"/>
</dbReference>
<dbReference type="PROSITE" id="PS50110">
    <property type="entry name" value="RESPONSE_REGULATORY"/>
    <property type="match status" value="1"/>
</dbReference>
<evidence type="ECO:0000313" key="5">
    <source>
        <dbReference type="Proteomes" id="UP000178943"/>
    </source>
</evidence>
<feature type="modified residue" description="4-aspartylphosphate" evidence="1">
    <location>
        <position position="59"/>
    </location>
</feature>
<sequence>MVFKKGYTLLIVDDSDNIRKVIKNTLSEEKLFAEFYEAADGLSGFKNMLDYAPDMVIVDLIMPCYDGFAFLKMKSANPQLNDIPVIVLTSKDDVSSKIESLGKGASDYITKPFNEKELLARIKIHLKIKILQDELKKTNAMLHKLSITDELTKIYNRRFLLQRFKEEYQRAIRYSEKLSLIIIDLDNFKQINDNYGHQTGDKVLIKVAKLMKEQLRACDVIGRYGGEEFVIVLPYTDSKGSYILAERIRASLENNCFTIAKNTITLTLSAGINSYPEKNSHSLEHFIKEADEALYKAKKLGKNQVCHSIGIIEE</sequence>
<comment type="caution">
    <text evidence="4">The sequence shown here is derived from an EMBL/GenBank/DDBJ whole genome shotgun (WGS) entry which is preliminary data.</text>
</comment>
<evidence type="ECO:0000259" key="2">
    <source>
        <dbReference type="PROSITE" id="PS50110"/>
    </source>
</evidence>
<dbReference type="SMART" id="SM00448">
    <property type="entry name" value="REC"/>
    <property type="match status" value="1"/>
</dbReference>
<dbReference type="Pfam" id="PF00072">
    <property type="entry name" value="Response_reg"/>
    <property type="match status" value="1"/>
</dbReference>
<dbReference type="InterPro" id="IPR001789">
    <property type="entry name" value="Sig_transdc_resp-reg_receiver"/>
</dbReference>
<feature type="domain" description="Response regulatory" evidence="2">
    <location>
        <begin position="8"/>
        <end position="126"/>
    </location>
</feature>
<proteinExistence type="predicted"/>
<dbReference type="Gene3D" id="3.40.50.2300">
    <property type="match status" value="1"/>
</dbReference>
<dbReference type="GO" id="GO:0043709">
    <property type="term" value="P:cell adhesion involved in single-species biofilm formation"/>
    <property type="evidence" value="ECO:0007669"/>
    <property type="project" value="TreeGrafter"/>
</dbReference>
<name>A0A1F5VKP9_9BACT</name>
<dbReference type="PANTHER" id="PTHR45138:SF9">
    <property type="entry name" value="DIGUANYLATE CYCLASE DGCM-RELATED"/>
    <property type="match status" value="1"/>
</dbReference>
<evidence type="ECO:0008006" key="6">
    <source>
        <dbReference type="Google" id="ProtNLM"/>
    </source>
</evidence>
<dbReference type="InterPro" id="IPR000160">
    <property type="entry name" value="GGDEF_dom"/>
</dbReference>
<protein>
    <recommendedName>
        <fullName evidence="6">Diguanylate cyclase response regulator</fullName>
    </recommendedName>
</protein>
<dbReference type="SUPFAM" id="SSF55073">
    <property type="entry name" value="Nucleotide cyclase"/>
    <property type="match status" value="1"/>
</dbReference>
<evidence type="ECO:0000256" key="1">
    <source>
        <dbReference type="PROSITE-ProRule" id="PRU00169"/>
    </source>
</evidence>
<dbReference type="GO" id="GO:0000160">
    <property type="term" value="P:phosphorelay signal transduction system"/>
    <property type="evidence" value="ECO:0007669"/>
    <property type="project" value="InterPro"/>
</dbReference>
<dbReference type="EMBL" id="MFGW01000141">
    <property type="protein sequence ID" value="OGF64043.1"/>
    <property type="molecule type" value="Genomic_DNA"/>
</dbReference>
<dbReference type="Gene3D" id="3.30.70.270">
    <property type="match status" value="1"/>
</dbReference>
<dbReference type="InterPro" id="IPR043128">
    <property type="entry name" value="Rev_trsase/Diguanyl_cyclase"/>
</dbReference>
<keyword evidence="1" id="KW-0597">Phosphoprotein</keyword>
<dbReference type="InterPro" id="IPR050469">
    <property type="entry name" value="Diguanylate_Cyclase"/>
</dbReference>
<feature type="domain" description="GGDEF" evidence="3">
    <location>
        <begin position="176"/>
        <end position="310"/>
    </location>
</feature>
<gene>
    <name evidence="4" type="ORF">A2Y62_15350</name>
</gene>
<organism evidence="4 5">
    <name type="scientific">Candidatus Fischerbacteria bacterium RBG_13_37_8</name>
    <dbReference type="NCBI Taxonomy" id="1817863"/>
    <lineage>
        <taxon>Bacteria</taxon>
        <taxon>Candidatus Fischeribacteriota</taxon>
    </lineage>
</organism>
<dbReference type="InterPro" id="IPR029787">
    <property type="entry name" value="Nucleotide_cyclase"/>
</dbReference>
<dbReference type="STRING" id="1817863.A2Y62_15350"/>
<dbReference type="Pfam" id="PF00990">
    <property type="entry name" value="GGDEF"/>
    <property type="match status" value="1"/>
</dbReference>
<reference evidence="4 5" key="1">
    <citation type="journal article" date="2016" name="Nat. Commun.">
        <title>Thousands of microbial genomes shed light on interconnected biogeochemical processes in an aquifer system.</title>
        <authorList>
            <person name="Anantharaman K."/>
            <person name="Brown C.T."/>
            <person name="Hug L.A."/>
            <person name="Sharon I."/>
            <person name="Castelle C.J."/>
            <person name="Probst A.J."/>
            <person name="Thomas B.C."/>
            <person name="Singh A."/>
            <person name="Wilkins M.J."/>
            <person name="Karaoz U."/>
            <person name="Brodie E.L."/>
            <person name="Williams K.H."/>
            <person name="Hubbard S.S."/>
            <person name="Banfield J.F."/>
        </authorList>
    </citation>
    <scope>NUCLEOTIDE SEQUENCE [LARGE SCALE GENOMIC DNA]</scope>
</reference>
<dbReference type="GO" id="GO:0005886">
    <property type="term" value="C:plasma membrane"/>
    <property type="evidence" value="ECO:0007669"/>
    <property type="project" value="TreeGrafter"/>
</dbReference>
<dbReference type="Proteomes" id="UP000178943">
    <property type="component" value="Unassembled WGS sequence"/>
</dbReference>
<evidence type="ECO:0000259" key="3">
    <source>
        <dbReference type="PROSITE" id="PS50887"/>
    </source>
</evidence>
<dbReference type="GO" id="GO:1902201">
    <property type="term" value="P:negative regulation of bacterial-type flagellum-dependent cell motility"/>
    <property type="evidence" value="ECO:0007669"/>
    <property type="project" value="TreeGrafter"/>
</dbReference>
<accession>A0A1F5VKP9</accession>
<dbReference type="GO" id="GO:0052621">
    <property type="term" value="F:diguanylate cyclase activity"/>
    <property type="evidence" value="ECO:0007669"/>
    <property type="project" value="TreeGrafter"/>
</dbReference>
<evidence type="ECO:0000313" key="4">
    <source>
        <dbReference type="EMBL" id="OGF64043.1"/>
    </source>
</evidence>
<dbReference type="PROSITE" id="PS50887">
    <property type="entry name" value="GGDEF"/>
    <property type="match status" value="1"/>
</dbReference>
<dbReference type="NCBIfam" id="TIGR00254">
    <property type="entry name" value="GGDEF"/>
    <property type="match status" value="1"/>
</dbReference>
<dbReference type="SMART" id="SM00267">
    <property type="entry name" value="GGDEF"/>
    <property type="match status" value="1"/>
</dbReference>